<protein>
    <submittedName>
        <fullName evidence="1">Uncharacterized protein</fullName>
    </submittedName>
</protein>
<sequence length="174" mass="17316">MPACSGCVLRRVALGGRVNAGASAASSAVVSRGFPAEASVDPTTAVAAAGAAVIIFSSASMCRTLERLRGLGDTALSDISSSTGRTRSAAGKGLVIAIVAAGAGVRGLFDHTATGAAAAALPRGGGACLRGDNDLRDRLLAPPLPPPVRNITRRPSCCTSIWRGSVAVPVPWPS</sequence>
<organism evidence="1 2">
    <name type="scientific">Leptomonas seymouri</name>
    <dbReference type="NCBI Taxonomy" id="5684"/>
    <lineage>
        <taxon>Eukaryota</taxon>
        <taxon>Discoba</taxon>
        <taxon>Euglenozoa</taxon>
        <taxon>Kinetoplastea</taxon>
        <taxon>Metakinetoplastina</taxon>
        <taxon>Trypanosomatida</taxon>
        <taxon>Trypanosomatidae</taxon>
        <taxon>Leishmaniinae</taxon>
        <taxon>Leptomonas</taxon>
    </lineage>
</organism>
<proteinExistence type="predicted"/>
<evidence type="ECO:0000313" key="1">
    <source>
        <dbReference type="EMBL" id="KPI85809.1"/>
    </source>
</evidence>
<keyword evidence="2" id="KW-1185">Reference proteome</keyword>
<reference evidence="1 2" key="1">
    <citation type="journal article" date="2015" name="PLoS Pathog.">
        <title>Leptomonas seymouri: Adaptations to the Dixenous Life Cycle Analyzed by Genome Sequencing, Transcriptome Profiling and Co-infection with Leishmania donovani.</title>
        <authorList>
            <person name="Kraeva N."/>
            <person name="Butenko A."/>
            <person name="Hlavacova J."/>
            <person name="Kostygov A."/>
            <person name="Myskova J."/>
            <person name="Grybchuk D."/>
            <person name="Lestinova T."/>
            <person name="Votypka J."/>
            <person name="Volf P."/>
            <person name="Opperdoes F."/>
            <person name="Flegontov P."/>
            <person name="Lukes J."/>
            <person name="Yurchenko V."/>
        </authorList>
    </citation>
    <scope>NUCLEOTIDE SEQUENCE [LARGE SCALE GENOMIC DNA]</scope>
    <source>
        <strain evidence="1 2">ATCC 30220</strain>
    </source>
</reference>
<dbReference type="AlphaFoldDB" id="A0A0N0P4X7"/>
<dbReference type="VEuPathDB" id="TriTrypDB:Lsey_0165_0090"/>
<dbReference type="Proteomes" id="UP000038009">
    <property type="component" value="Unassembled WGS sequence"/>
</dbReference>
<gene>
    <name evidence="1" type="ORF">ABL78_5137</name>
</gene>
<name>A0A0N0P4X7_LEPSE</name>
<comment type="caution">
    <text evidence="1">The sequence shown here is derived from an EMBL/GenBank/DDBJ whole genome shotgun (WGS) entry which is preliminary data.</text>
</comment>
<dbReference type="EMBL" id="LJSK01000165">
    <property type="protein sequence ID" value="KPI85809.1"/>
    <property type="molecule type" value="Genomic_DNA"/>
</dbReference>
<accession>A0A0N0P4X7</accession>
<evidence type="ECO:0000313" key="2">
    <source>
        <dbReference type="Proteomes" id="UP000038009"/>
    </source>
</evidence>